<feature type="region of interest" description="Disordered" evidence="1">
    <location>
        <begin position="1"/>
        <end position="33"/>
    </location>
</feature>
<organism evidence="4">
    <name type="scientific">Rodentolepis nana</name>
    <name type="common">Dwarf tapeworm</name>
    <name type="synonym">Hymenolepis nana</name>
    <dbReference type="NCBI Taxonomy" id="102285"/>
    <lineage>
        <taxon>Eukaryota</taxon>
        <taxon>Metazoa</taxon>
        <taxon>Spiralia</taxon>
        <taxon>Lophotrochozoa</taxon>
        <taxon>Platyhelminthes</taxon>
        <taxon>Cestoda</taxon>
        <taxon>Eucestoda</taxon>
        <taxon>Cyclophyllidea</taxon>
        <taxon>Hymenolepididae</taxon>
        <taxon>Rodentolepis</taxon>
    </lineage>
</organism>
<reference evidence="2 3" key="2">
    <citation type="submission" date="2018-11" db="EMBL/GenBank/DDBJ databases">
        <authorList>
            <consortium name="Pathogen Informatics"/>
        </authorList>
    </citation>
    <scope>NUCLEOTIDE SEQUENCE [LARGE SCALE GENOMIC DNA]</scope>
</reference>
<keyword evidence="3" id="KW-1185">Reference proteome</keyword>
<sequence length="174" mass="20246">MAETGLRSREHSRRLSLDPCHREERTLQPPYSRPESSSYLFILMNMYVFNSNSMDKKTTFTLNGNLAISLKFPKPISLKKSNKAVSTINRPVEKEKDEANTRIHLGGVENLNNLFNLDLIKLLFRKRRSLSLTRNRHLFLVCGSHFYFDRIRLDQNPSQYGQAFTPLRSSIIDK</sequence>
<protein>
    <submittedName>
        <fullName evidence="2 4">Uncharacterized protein</fullName>
    </submittedName>
</protein>
<evidence type="ECO:0000313" key="4">
    <source>
        <dbReference type="WBParaSite" id="HNAJ_0001317501-mRNA-1"/>
    </source>
</evidence>
<dbReference type="AlphaFoldDB" id="A0A0R3TZ76"/>
<dbReference type="EMBL" id="UZAE01015041">
    <property type="protein sequence ID" value="VDO15082.1"/>
    <property type="molecule type" value="Genomic_DNA"/>
</dbReference>
<proteinExistence type="predicted"/>
<name>A0A0R3TZ76_RODNA</name>
<gene>
    <name evidence="2" type="ORF">HNAJ_LOCUS13149</name>
</gene>
<dbReference type="Proteomes" id="UP000278807">
    <property type="component" value="Unassembled WGS sequence"/>
</dbReference>
<evidence type="ECO:0000313" key="3">
    <source>
        <dbReference type="Proteomes" id="UP000278807"/>
    </source>
</evidence>
<feature type="compositionally biased region" description="Basic and acidic residues" evidence="1">
    <location>
        <begin position="1"/>
        <end position="26"/>
    </location>
</feature>
<evidence type="ECO:0000313" key="2">
    <source>
        <dbReference type="EMBL" id="VDO15082.1"/>
    </source>
</evidence>
<evidence type="ECO:0000256" key="1">
    <source>
        <dbReference type="SAM" id="MobiDB-lite"/>
    </source>
</evidence>
<dbReference type="WBParaSite" id="HNAJ_0001317501-mRNA-1">
    <property type="protein sequence ID" value="HNAJ_0001317501-mRNA-1"/>
    <property type="gene ID" value="HNAJ_0001317501"/>
</dbReference>
<reference evidence="4" key="1">
    <citation type="submission" date="2017-02" db="UniProtKB">
        <authorList>
            <consortium name="WormBaseParasite"/>
        </authorList>
    </citation>
    <scope>IDENTIFICATION</scope>
</reference>
<accession>A0A0R3TZ76</accession>